<evidence type="ECO:0000313" key="2">
    <source>
        <dbReference type="EMBL" id="OQR93308.1"/>
    </source>
</evidence>
<sequence length="170" mass="19472">MGSHQSRITEDDQTKLMKEREAGQQQPKAQVRVSAELVKNLHDPVPLKPVATGLSKEELEKIKHEAYLRGVEDCKQRIEAEASKKNVRVIDAHQYEVEESERVQALVEDLNKKHYRFFYSAPVNDVQCSTERDACLKCYRENGTDVLVCKEVADAFFRCAENATSEFVKK</sequence>
<dbReference type="AlphaFoldDB" id="A0A1V9Z5M7"/>
<organism evidence="2 3">
    <name type="scientific">Thraustotheca clavata</name>
    <dbReference type="NCBI Taxonomy" id="74557"/>
    <lineage>
        <taxon>Eukaryota</taxon>
        <taxon>Sar</taxon>
        <taxon>Stramenopiles</taxon>
        <taxon>Oomycota</taxon>
        <taxon>Saprolegniomycetes</taxon>
        <taxon>Saprolegniales</taxon>
        <taxon>Achlyaceae</taxon>
        <taxon>Thraustotheca</taxon>
    </lineage>
</organism>
<comment type="caution">
    <text evidence="2">The sequence shown here is derived from an EMBL/GenBank/DDBJ whole genome shotgun (WGS) entry which is preliminary data.</text>
</comment>
<dbReference type="EMBL" id="JNBS01002264">
    <property type="protein sequence ID" value="OQR93308.1"/>
    <property type="molecule type" value="Genomic_DNA"/>
</dbReference>
<accession>A0A1V9Z5M7</accession>
<name>A0A1V9Z5M7_9STRA</name>
<dbReference type="OrthoDB" id="70030at2759"/>
<protein>
    <recommendedName>
        <fullName evidence="4">CHCH domain-containing protein</fullName>
    </recommendedName>
</protein>
<proteinExistence type="predicted"/>
<dbReference type="Proteomes" id="UP000243217">
    <property type="component" value="Unassembled WGS sequence"/>
</dbReference>
<feature type="region of interest" description="Disordered" evidence="1">
    <location>
        <begin position="1"/>
        <end position="30"/>
    </location>
</feature>
<feature type="compositionally biased region" description="Basic and acidic residues" evidence="1">
    <location>
        <begin position="7"/>
        <end position="22"/>
    </location>
</feature>
<evidence type="ECO:0000313" key="3">
    <source>
        <dbReference type="Proteomes" id="UP000243217"/>
    </source>
</evidence>
<evidence type="ECO:0008006" key="4">
    <source>
        <dbReference type="Google" id="ProtNLM"/>
    </source>
</evidence>
<keyword evidence="3" id="KW-1185">Reference proteome</keyword>
<reference evidence="2 3" key="1">
    <citation type="journal article" date="2014" name="Genome Biol. Evol.">
        <title>The secreted proteins of Achlya hypogyna and Thraustotheca clavata identify the ancestral oomycete secretome and reveal gene acquisitions by horizontal gene transfer.</title>
        <authorList>
            <person name="Misner I."/>
            <person name="Blouin N."/>
            <person name="Leonard G."/>
            <person name="Richards T.A."/>
            <person name="Lane C.E."/>
        </authorList>
    </citation>
    <scope>NUCLEOTIDE SEQUENCE [LARGE SCALE GENOMIC DNA]</scope>
    <source>
        <strain evidence="2 3">ATCC 34112</strain>
    </source>
</reference>
<gene>
    <name evidence="2" type="ORF">THRCLA_08468</name>
</gene>
<evidence type="ECO:0000256" key="1">
    <source>
        <dbReference type="SAM" id="MobiDB-lite"/>
    </source>
</evidence>